<accession>I4ALS4</accession>
<organism evidence="2 3">
    <name type="scientific">Bernardetia litoralis (strain ATCC 23117 / DSM 6794 / NBRC 15988 / NCIMB 1366 / Fx l1 / Sio-4)</name>
    <name type="common">Flexibacter litoralis</name>
    <dbReference type="NCBI Taxonomy" id="880071"/>
    <lineage>
        <taxon>Bacteria</taxon>
        <taxon>Pseudomonadati</taxon>
        <taxon>Bacteroidota</taxon>
        <taxon>Cytophagia</taxon>
        <taxon>Cytophagales</taxon>
        <taxon>Bernardetiaceae</taxon>
        <taxon>Bernardetia</taxon>
    </lineage>
</organism>
<dbReference type="KEGG" id="fli:Fleli_2544"/>
<feature type="chain" id="PRO_5003685883" description="Lipoprotein" evidence="1">
    <location>
        <begin position="22"/>
        <end position="234"/>
    </location>
</feature>
<name>I4ALS4_BERLS</name>
<dbReference type="HOGENOM" id="CLU_1183632_0_0_10"/>
<evidence type="ECO:0000256" key="1">
    <source>
        <dbReference type="SAM" id="SignalP"/>
    </source>
</evidence>
<dbReference type="AlphaFoldDB" id="I4ALS4"/>
<sequence precursor="true">MKNLKFIFLLFSFLFFSCSLDNSSNEKIVKNSYRNYINPNYLKCLENNLPCECYTAITSVKIDSNYLSVFGGGIEPFGYSYEIKNDTLFTTEKNEYVGENDETILVENQFIDYIILKNDSLLFYNREKKVLLIAFEGDEYDSLDVYEFQHKVNLDFLIKKFKDTDFVNDLSINENTSLSCNPMKGVNLLWNKPPQKTWIVEKENDSLFIYQDLSSPNLSHPIIVEKQFYKKYKW</sequence>
<feature type="signal peptide" evidence="1">
    <location>
        <begin position="1"/>
        <end position="21"/>
    </location>
</feature>
<evidence type="ECO:0000313" key="2">
    <source>
        <dbReference type="EMBL" id="AFM04909.1"/>
    </source>
</evidence>
<dbReference type="Proteomes" id="UP000006054">
    <property type="component" value="Chromosome"/>
</dbReference>
<gene>
    <name evidence="2" type="ordered locus">Fleli_2544</name>
</gene>
<evidence type="ECO:0000313" key="3">
    <source>
        <dbReference type="Proteomes" id="UP000006054"/>
    </source>
</evidence>
<dbReference type="STRING" id="880071.Fleli_2544"/>
<dbReference type="EMBL" id="CP003345">
    <property type="protein sequence ID" value="AFM04909.1"/>
    <property type="molecule type" value="Genomic_DNA"/>
</dbReference>
<keyword evidence="1" id="KW-0732">Signal</keyword>
<reference evidence="3" key="1">
    <citation type="submission" date="2012-06" db="EMBL/GenBank/DDBJ databases">
        <title>The complete genome of Flexibacter litoralis DSM 6794.</title>
        <authorList>
            <person name="Lucas S."/>
            <person name="Copeland A."/>
            <person name="Lapidus A."/>
            <person name="Glavina del Rio T."/>
            <person name="Dalin E."/>
            <person name="Tice H."/>
            <person name="Bruce D."/>
            <person name="Goodwin L."/>
            <person name="Pitluck S."/>
            <person name="Peters L."/>
            <person name="Ovchinnikova G."/>
            <person name="Lu M."/>
            <person name="Kyrpides N."/>
            <person name="Mavromatis K."/>
            <person name="Ivanova N."/>
            <person name="Brettin T."/>
            <person name="Detter J.C."/>
            <person name="Han C."/>
            <person name="Larimer F."/>
            <person name="Land M."/>
            <person name="Hauser L."/>
            <person name="Markowitz V."/>
            <person name="Cheng J.-F."/>
            <person name="Hugenholtz P."/>
            <person name="Woyke T."/>
            <person name="Wu D."/>
            <person name="Spring S."/>
            <person name="Lang E."/>
            <person name="Kopitz M."/>
            <person name="Brambilla E."/>
            <person name="Klenk H.-P."/>
            <person name="Eisen J.A."/>
        </authorList>
    </citation>
    <scope>NUCLEOTIDE SEQUENCE [LARGE SCALE GENOMIC DNA]</scope>
    <source>
        <strain evidence="3">ATCC 23117 / DSM 6794 / NBRC 15988 / NCIMB 1366 / Sio-4</strain>
    </source>
</reference>
<evidence type="ECO:0008006" key="4">
    <source>
        <dbReference type="Google" id="ProtNLM"/>
    </source>
</evidence>
<dbReference type="PROSITE" id="PS51257">
    <property type="entry name" value="PROKAR_LIPOPROTEIN"/>
    <property type="match status" value="1"/>
</dbReference>
<dbReference type="RefSeq" id="WP_014798346.1">
    <property type="nucleotide sequence ID" value="NC_018018.1"/>
</dbReference>
<proteinExistence type="predicted"/>
<keyword evidence="3" id="KW-1185">Reference proteome</keyword>
<dbReference type="OrthoDB" id="982779at2"/>
<protein>
    <recommendedName>
        <fullName evidence="4">Lipoprotein</fullName>
    </recommendedName>
</protein>